<protein>
    <recommendedName>
        <fullName evidence="12">Ionotropic glutamate receptor C-terminal domain-containing protein</fullName>
    </recommendedName>
</protein>
<dbReference type="GO" id="GO:1904315">
    <property type="term" value="F:transmitter-gated monoatomic ion channel activity involved in regulation of postsynaptic membrane potential"/>
    <property type="evidence" value="ECO:0000318"/>
    <property type="project" value="GO_Central"/>
</dbReference>
<evidence type="ECO:0000256" key="7">
    <source>
        <dbReference type="ARBA" id="ARBA00023170"/>
    </source>
</evidence>
<dbReference type="InterPro" id="IPR001320">
    <property type="entry name" value="Iontro_rcpt_C"/>
</dbReference>
<dbReference type="FunFam" id="3.40.190.10:FF:000257">
    <property type="entry name" value="Uncharacterized protein"/>
    <property type="match status" value="1"/>
</dbReference>
<accession>A0A7M7N7H8</accession>
<sequence length="519" mass="60610">MTSTAATRARGDAAIKTAHSYPFSTRLSLSKAAAEKSFDANGNRVNYTIDIFVGKNQYLSTSKLGVFTQNIDHWEKKERSTWMNRGSRLYMKPYRMAEATHIHILSIEEPPFLMHRDYELTRTPNRRRFRRQEVNPDLDLYIGYVPSLLKELKKVFEEDMGLDFTYRLELLGEGNYGKYDKSTLEWDGMMRDLYDGDADVIAAALTKTKIREDYVDFTSTWYTGDVKLLIKHPSFVWEYPFVPVFPFNIYAWLTNFLAFFVATILMWLISRLNQNEWRAMSIRGEATEDEGQTFTLYNTTYYMLSIWAFQGLKKSPHSYSGKVFTAFWFAYTLIMVWLYVSNLTPFLMASKVGFKVRSLHDLNKQEQFGYGVVRNSPTFDLFHESTTGDKRITWDDIQTGDEDKIVQDSIEGVRKVRRDNGRYALLSEKKMLEYEAYRWPCDLFVSGGYVTKIKFPWPFSRDHHFGISSLTPSRNSRVMASWPTSPALVFSNRIAPKHPFGKRKRRNPSQELIWRVSIT</sequence>
<feature type="domain" description="Ionotropic glutamate receptor C-terminal" evidence="12">
    <location>
        <begin position="126"/>
        <end position="461"/>
    </location>
</feature>
<evidence type="ECO:0000256" key="6">
    <source>
        <dbReference type="ARBA" id="ARBA00023136"/>
    </source>
</evidence>
<dbReference type="GeneID" id="591929"/>
<evidence type="ECO:0000256" key="10">
    <source>
        <dbReference type="ARBA" id="ARBA00023303"/>
    </source>
</evidence>
<dbReference type="Gene3D" id="3.40.190.10">
    <property type="entry name" value="Periplasmic binding protein-like II"/>
    <property type="match status" value="1"/>
</dbReference>
<keyword evidence="14" id="KW-1185">Reference proteome</keyword>
<feature type="transmembrane region" description="Helical" evidence="11">
    <location>
        <begin position="249"/>
        <end position="270"/>
    </location>
</feature>
<dbReference type="GO" id="GO:0098839">
    <property type="term" value="C:postsynaptic density membrane"/>
    <property type="evidence" value="ECO:0000318"/>
    <property type="project" value="GO_Central"/>
</dbReference>
<dbReference type="GO" id="GO:0035249">
    <property type="term" value="P:synaptic transmission, glutamatergic"/>
    <property type="evidence" value="ECO:0000318"/>
    <property type="project" value="GO_Central"/>
</dbReference>
<evidence type="ECO:0000256" key="8">
    <source>
        <dbReference type="ARBA" id="ARBA00023180"/>
    </source>
</evidence>
<organism evidence="13 14">
    <name type="scientific">Strongylocentrotus purpuratus</name>
    <name type="common">Purple sea urchin</name>
    <dbReference type="NCBI Taxonomy" id="7668"/>
    <lineage>
        <taxon>Eukaryota</taxon>
        <taxon>Metazoa</taxon>
        <taxon>Echinodermata</taxon>
        <taxon>Eleutherozoa</taxon>
        <taxon>Echinozoa</taxon>
        <taxon>Echinoidea</taxon>
        <taxon>Euechinoidea</taxon>
        <taxon>Echinacea</taxon>
        <taxon>Camarodonta</taxon>
        <taxon>Echinidea</taxon>
        <taxon>Strongylocentrotidae</taxon>
        <taxon>Strongylocentrotus</taxon>
    </lineage>
</organism>
<dbReference type="OMA" id="IMYIASM"/>
<dbReference type="Gene3D" id="1.10.287.70">
    <property type="match status" value="1"/>
</dbReference>
<dbReference type="Pfam" id="PF00060">
    <property type="entry name" value="Lig_chan"/>
    <property type="match status" value="1"/>
</dbReference>
<evidence type="ECO:0000256" key="2">
    <source>
        <dbReference type="ARBA" id="ARBA00022448"/>
    </source>
</evidence>
<dbReference type="InterPro" id="IPR019594">
    <property type="entry name" value="Glu/Gly-bd"/>
</dbReference>
<keyword evidence="9" id="KW-1071">Ligand-gated ion channel</keyword>
<dbReference type="Pfam" id="PF10613">
    <property type="entry name" value="Lig_chan-Glu_bd"/>
    <property type="match status" value="1"/>
</dbReference>
<dbReference type="InParanoid" id="A0A7M7N7H8"/>
<dbReference type="SMART" id="SM00079">
    <property type="entry name" value="PBPe"/>
    <property type="match status" value="1"/>
</dbReference>
<keyword evidence="6 11" id="KW-0472">Membrane</keyword>
<keyword evidence="5" id="KW-0406">Ion transport</keyword>
<keyword evidence="10" id="KW-0407">Ion channel</keyword>
<evidence type="ECO:0000259" key="12">
    <source>
        <dbReference type="SMART" id="SM00079"/>
    </source>
</evidence>
<dbReference type="GO" id="GO:0043197">
    <property type="term" value="C:dendritic spine"/>
    <property type="evidence" value="ECO:0000318"/>
    <property type="project" value="GO_Central"/>
</dbReference>
<dbReference type="EnsemblMetazoa" id="XM_030976461">
    <property type="protein sequence ID" value="XP_030832321"/>
    <property type="gene ID" value="LOC591929"/>
</dbReference>
<name>A0A7M7N7H8_STRPU</name>
<dbReference type="KEGG" id="spu:591929"/>
<evidence type="ECO:0000313" key="13">
    <source>
        <dbReference type="EnsemblMetazoa" id="XP_030832321"/>
    </source>
</evidence>
<keyword evidence="2" id="KW-0813">Transport</keyword>
<feature type="transmembrane region" description="Helical" evidence="11">
    <location>
        <begin position="323"/>
        <end position="340"/>
    </location>
</feature>
<dbReference type="PANTHER" id="PTHR18966">
    <property type="entry name" value="IONOTROPIC GLUTAMATE RECEPTOR"/>
    <property type="match status" value="1"/>
</dbReference>
<reference evidence="13" key="2">
    <citation type="submission" date="2021-01" db="UniProtKB">
        <authorList>
            <consortium name="EnsemblMetazoa"/>
        </authorList>
    </citation>
    <scope>IDENTIFICATION</scope>
</reference>
<dbReference type="SUPFAM" id="SSF53850">
    <property type="entry name" value="Periplasmic binding protein-like II"/>
    <property type="match status" value="1"/>
</dbReference>
<keyword evidence="3 11" id="KW-0812">Transmembrane</keyword>
<dbReference type="GO" id="GO:0050804">
    <property type="term" value="P:modulation of chemical synaptic transmission"/>
    <property type="evidence" value="ECO:0000318"/>
    <property type="project" value="GO_Central"/>
</dbReference>
<keyword evidence="8" id="KW-0325">Glycoprotein</keyword>
<evidence type="ECO:0000256" key="3">
    <source>
        <dbReference type="ARBA" id="ARBA00022692"/>
    </source>
</evidence>
<dbReference type="RefSeq" id="XP_030832321.1">
    <property type="nucleotide sequence ID" value="XM_030976461.1"/>
</dbReference>
<dbReference type="InterPro" id="IPR015683">
    <property type="entry name" value="Ionotropic_Glu_rcpt"/>
</dbReference>
<evidence type="ECO:0000256" key="11">
    <source>
        <dbReference type="SAM" id="Phobius"/>
    </source>
</evidence>
<keyword evidence="4 11" id="KW-1133">Transmembrane helix</keyword>
<dbReference type="GO" id="GO:0005886">
    <property type="term" value="C:plasma membrane"/>
    <property type="evidence" value="ECO:0000318"/>
    <property type="project" value="GO_Central"/>
</dbReference>
<evidence type="ECO:0000256" key="1">
    <source>
        <dbReference type="ARBA" id="ARBA00004141"/>
    </source>
</evidence>
<evidence type="ECO:0000256" key="5">
    <source>
        <dbReference type="ARBA" id="ARBA00023065"/>
    </source>
</evidence>
<evidence type="ECO:0000256" key="4">
    <source>
        <dbReference type="ARBA" id="ARBA00022989"/>
    </source>
</evidence>
<evidence type="ECO:0000256" key="9">
    <source>
        <dbReference type="ARBA" id="ARBA00023286"/>
    </source>
</evidence>
<keyword evidence="7" id="KW-0675">Receptor</keyword>
<evidence type="ECO:0000313" key="14">
    <source>
        <dbReference type="Proteomes" id="UP000007110"/>
    </source>
</evidence>
<dbReference type="AlphaFoldDB" id="A0A7M7N7H8"/>
<proteinExistence type="predicted"/>
<dbReference type="Proteomes" id="UP000007110">
    <property type="component" value="Unassembled WGS sequence"/>
</dbReference>
<comment type="subcellular location">
    <subcellularLocation>
        <location evidence="1">Membrane</location>
        <topology evidence="1">Multi-pass membrane protein</topology>
    </subcellularLocation>
</comment>
<reference evidence="14" key="1">
    <citation type="submission" date="2015-02" db="EMBL/GenBank/DDBJ databases">
        <title>Genome sequencing for Strongylocentrotus purpuratus.</title>
        <authorList>
            <person name="Murali S."/>
            <person name="Liu Y."/>
            <person name="Vee V."/>
            <person name="English A."/>
            <person name="Wang M."/>
            <person name="Skinner E."/>
            <person name="Han Y."/>
            <person name="Muzny D.M."/>
            <person name="Worley K.C."/>
            <person name="Gibbs R.A."/>
        </authorList>
    </citation>
    <scope>NUCLEOTIDE SEQUENCE</scope>
</reference>
<dbReference type="OrthoDB" id="5984008at2759"/>
<dbReference type="GO" id="GO:0004971">
    <property type="term" value="F:AMPA glutamate receptor activity"/>
    <property type="evidence" value="ECO:0000318"/>
    <property type="project" value="GO_Central"/>
</dbReference>
<dbReference type="GO" id="GO:0032281">
    <property type="term" value="C:AMPA glutamate receptor complex"/>
    <property type="evidence" value="ECO:0000318"/>
    <property type="project" value="GO_Central"/>
</dbReference>